<dbReference type="Proteomes" id="UP000242150">
    <property type="component" value="Genome"/>
</dbReference>
<dbReference type="InterPro" id="IPR058242">
    <property type="entry name" value="Capsid_partitivirus"/>
</dbReference>
<sequence>MSTEETAPQTKAIKNQNVVLSFEDGKPPGPVSDFMSLFRSNSCAHTDTANQWIIDVFPNMTPILMYVMTKAQHHSEATDYRLHSKSSVFTICMYYMSIIYGYFLLNDLHSRPTQSAHARNWVENSWKSSFAKFLMTLPVPEFLLPILAQFHPFNTDRTKNVFFSPSAAGFDHDQFFGRVYPLNMFAVIHDCTATLPGNSTRTQVLQDLFSKVLYTVNAPGFTCLIPDLFGLTLDQTVNTTVNYMNSRLYQVFSSLFNPVLFRDSQRRSSLAALSFTPPTYTTNHINAYDYMFAAYPANLRELQVVLQSVSAIIKDVAECKIPLGTYVADYSSPSIIHHGYSSYALPTWSHSETEQKVDRFENATTFNLVTEDARAQDICFLQRPTQAIPHEHNVTDLIFTAAGAPDTDIPLPANHAIVRRFPFCLRLDAPAENGFPRHDNEDLVKFSDDTHSAPGVLVLDTIGDGVLSAHLPTLTGKIIESFELDGSTIEMPDVRKSLGMQNCMFADSAVAYKYVRPGSYWHPRAAGSTLPPLNRAPPNSRPRLPASSLLHDRTKVMLPQLNVRINAALNDNALPGLTRVTPVNVVRYTQSFLGFRTVDSSNNAANLDAVPGMTEGLLMLWSPYTYTPYESGDYPFADLSASRHYYLTNLRTIFGTDYNLVSVKHPYEAFPVV</sequence>
<accession>M9VUB0</accession>
<keyword evidence="1" id="KW-0946">Virion</keyword>
<evidence type="ECO:0000313" key="1">
    <source>
        <dbReference type="EMBL" id="AGJ83768.1"/>
    </source>
</evidence>
<protein>
    <submittedName>
        <fullName evidence="1">Coat protein</fullName>
    </submittedName>
</protein>
<dbReference type="GeneID" id="15331776"/>
<name>M9VUB0_9VIRU</name>
<dbReference type="KEGG" id="vg:15331776"/>
<dbReference type="Pfam" id="PF25666">
    <property type="entry name" value="Partiti_capsid"/>
    <property type="match status" value="1"/>
</dbReference>
<dbReference type="EMBL" id="JX971981">
    <property type="protein sequence ID" value="AGJ83768.1"/>
    <property type="molecule type" value="Genomic_RNA"/>
</dbReference>
<dbReference type="RefSeq" id="YP_007889826.1">
    <property type="nucleotide sequence ID" value="NC_021099.1"/>
</dbReference>
<proteinExistence type="predicted"/>
<keyword evidence="1" id="KW-0167">Capsid protein</keyword>
<organism evidence="1 2">
    <name type="scientific">Hop trefoil cryptic virus 2</name>
    <dbReference type="NCBI Taxonomy" id="1323523"/>
    <lineage>
        <taxon>Viruses</taxon>
        <taxon>Riboviria</taxon>
        <taxon>Orthornavirae</taxon>
        <taxon>Pisuviricota</taxon>
        <taxon>Duplopiviricetes</taxon>
        <taxon>Durnavirales</taxon>
        <taxon>Partitiviridae</taxon>
        <taxon>Betapartitivirus</taxon>
        <taxon>Betapartitivirus humuli</taxon>
    </lineage>
</organism>
<evidence type="ECO:0000313" key="2">
    <source>
        <dbReference type="Proteomes" id="UP000242150"/>
    </source>
</evidence>
<dbReference type="OrthoDB" id="1845at10239"/>
<reference evidence="1 2" key="1">
    <citation type="journal article" date="2013" name="Arch. Virol.">
        <title>Molecular characterization of five betacryptoviruses infecting four clover species and dill.</title>
        <authorList>
            <person name="Lesker T."/>
            <person name="Rabenstein F."/>
            <person name="Maiss E."/>
        </authorList>
    </citation>
    <scope>NUCLEOTIDE SEQUENCE [LARGE SCALE GENOMIC DNA]</scope>
    <source>
        <strain evidence="1">IPP_GelbSK</strain>
    </source>
</reference>
<keyword evidence="2" id="KW-1185">Reference proteome</keyword>
<dbReference type="GO" id="GO:0019028">
    <property type="term" value="C:viral capsid"/>
    <property type="evidence" value="ECO:0007669"/>
    <property type="project" value="UniProtKB-KW"/>
</dbReference>